<dbReference type="WBParaSite" id="PgR229_g003_t01">
    <property type="protein sequence ID" value="PgR229_g003_t01"/>
    <property type="gene ID" value="PgR229_g003"/>
</dbReference>
<evidence type="ECO:0000313" key="1">
    <source>
        <dbReference type="Proteomes" id="UP000887569"/>
    </source>
</evidence>
<sequence>MSVSPVCCSDTCDALLVLDALSVSPVCCSDTCDALLVLDAMLVSPVCCSDTCDALLVLDAMLVSPVCCSDTCCVEAVINSCEIMPINQRHSRFNHPSLRFCTLRKCINFEGFLKRSHFDDTKFHAVFVIALCK</sequence>
<protein>
    <submittedName>
        <fullName evidence="2">Secreted protein</fullName>
    </submittedName>
</protein>
<proteinExistence type="predicted"/>
<keyword evidence="1" id="KW-1185">Reference proteome</keyword>
<evidence type="ECO:0000313" key="2">
    <source>
        <dbReference type="WBParaSite" id="PgR229_g003_t01"/>
    </source>
</evidence>
<name>A0A915CJ12_PARUN</name>
<dbReference type="AlphaFoldDB" id="A0A915CJ12"/>
<organism evidence="1 2">
    <name type="scientific">Parascaris univalens</name>
    <name type="common">Nematode worm</name>
    <dbReference type="NCBI Taxonomy" id="6257"/>
    <lineage>
        <taxon>Eukaryota</taxon>
        <taxon>Metazoa</taxon>
        <taxon>Ecdysozoa</taxon>
        <taxon>Nematoda</taxon>
        <taxon>Chromadorea</taxon>
        <taxon>Rhabditida</taxon>
        <taxon>Spirurina</taxon>
        <taxon>Ascaridomorpha</taxon>
        <taxon>Ascaridoidea</taxon>
        <taxon>Ascarididae</taxon>
        <taxon>Parascaris</taxon>
    </lineage>
</organism>
<accession>A0A915CJ12</accession>
<dbReference type="Proteomes" id="UP000887569">
    <property type="component" value="Unplaced"/>
</dbReference>
<reference evidence="2" key="1">
    <citation type="submission" date="2022-11" db="UniProtKB">
        <authorList>
            <consortium name="WormBaseParasite"/>
        </authorList>
    </citation>
    <scope>IDENTIFICATION</scope>
</reference>